<dbReference type="SUPFAM" id="SSF51197">
    <property type="entry name" value="Clavaminate synthase-like"/>
    <property type="match status" value="1"/>
</dbReference>
<dbReference type="Proteomes" id="UP000483004">
    <property type="component" value="Unassembled WGS sequence"/>
</dbReference>
<dbReference type="GO" id="GO:0051213">
    <property type="term" value="F:dioxygenase activity"/>
    <property type="evidence" value="ECO:0007669"/>
    <property type="project" value="UniProtKB-KW"/>
</dbReference>
<keyword evidence="3" id="KW-0408">Iron</keyword>
<organism evidence="6 7">
    <name type="scientific">Actinomadura montaniterrae</name>
    <dbReference type="NCBI Taxonomy" id="1803903"/>
    <lineage>
        <taxon>Bacteria</taxon>
        <taxon>Bacillati</taxon>
        <taxon>Actinomycetota</taxon>
        <taxon>Actinomycetes</taxon>
        <taxon>Streptosporangiales</taxon>
        <taxon>Thermomonosporaceae</taxon>
        <taxon>Actinomadura</taxon>
    </lineage>
</organism>
<comment type="cofactor">
    <cofactor evidence="1">
        <name>Fe(2+)</name>
        <dbReference type="ChEBI" id="CHEBI:29033"/>
    </cofactor>
</comment>
<sequence>MPKLDTAPLTENGGTLVSGNGEDLLDLSRDDVLAAFRESGALMFRGFTGGVESFCSFAERFSTRFRSHGGSNRDKIDGKDTLQTVVAGTERIGPHSELRYMPFSPDVLWFYCVRPADEGGETTLYDGARTVEGLKPDSREAFSAKPLKYSFTAPPRIWTRFLEVSSVEEATAKLSGPDPKVPEAEHAFSFDGDMLSLEYTIPAFTRPRSGGEPVYAGSIARGYEHDRVACAFADGTPIPDELRQDIIDAAERVEIAIPWRPGDVVMVDNSRVMHGRRPFTGDREIYTRFAYANFD</sequence>
<evidence type="ECO:0000256" key="4">
    <source>
        <dbReference type="ARBA" id="ARBA00023194"/>
    </source>
</evidence>
<evidence type="ECO:0000256" key="1">
    <source>
        <dbReference type="ARBA" id="ARBA00001954"/>
    </source>
</evidence>
<comment type="caution">
    <text evidence="6">The sequence shown here is derived from an EMBL/GenBank/DDBJ whole genome shotgun (WGS) entry which is preliminary data.</text>
</comment>
<dbReference type="GO" id="GO:0017000">
    <property type="term" value="P:antibiotic biosynthetic process"/>
    <property type="evidence" value="ECO:0007669"/>
    <property type="project" value="UniProtKB-KW"/>
</dbReference>
<dbReference type="InterPro" id="IPR050411">
    <property type="entry name" value="AlphaKG_dependent_hydroxylases"/>
</dbReference>
<dbReference type="AlphaFoldDB" id="A0A6L3VVZ0"/>
<dbReference type="EMBL" id="WBMR01000062">
    <property type="protein sequence ID" value="KAB2379131.1"/>
    <property type="molecule type" value="Genomic_DNA"/>
</dbReference>
<evidence type="ECO:0000313" key="7">
    <source>
        <dbReference type="Proteomes" id="UP000483004"/>
    </source>
</evidence>
<evidence type="ECO:0000313" key="6">
    <source>
        <dbReference type="EMBL" id="KAB2379131.1"/>
    </source>
</evidence>
<evidence type="ECO:0000256" key="3">
    <source>
        <dbReference type="ARBA" id="ARBA00023004"/>
    </source>
</evidence>
<gene>
    <name evidence="6" type="ORF">F9B16_21590</name>
</gene>
<dbReference type="PANTHER" id="PTHR10696:SF56">
    <property type="entry name" value="TAUD_TFDA-LIKE DOMAIN-CONTAINING PROTEIN"/>
    <property type="match status" value="1"/>
</dbReference>
<keyword evidence="7" id="KW-1185">Reference proteome</keyword>
<dbReference type="Gene3D" id="3.60.130.10">
    <property type="entry name" value="Clavaminate synthase-like"/>
    <property type="match status" value="1"/>
</dbReference>
<feature type="domain" description="TauD/TfdA-like" evidence="5">
    <location>
        <begin position="7"/>
        <end position="285"/>
    </location>
</feature>
<dbReference type="RefSeq" id="WP_151541918.1">
    <property type="nucleotide sequence ID" value="NZ_WBMR01000062.1"/>
</dbReference>
<keyword evidence="4" id="KW-0045">Antibiotic biosynthesis</keyword>
<dbReference type="OrthoDB" id="9769888at2"/>
<evidence type="ECO:0000256" key="2">
    <source>
        <dbReference type="ARBA" id="ARBA00023002"/>
    </source>
</evidence>
<keyword evidence="2" id="KW-0560">Oxidoreductase</keyword>
<proteinExistence type="predicted"/>
<dbReference type="InterPro" id="IPR042098">
    <property type="entry name" value="TauD-like_sf"/>
</dbReference>
<dbReference type="Pfam" id="PF02668">
    <property type="entry name" value="TauD"/>
    <property type="match status" value="1"/>
</dbReference>
<reference evidence="6 7" key="1">
    <citation type="submission" date="2019-09" db="EMBL/GenBank/DDBJ databases">
        <title>Actinomadura physcomitrii sp. nov., a novel actinomycete isolated from moss [Physcomitrium sphaericum (Ludw) Fuernr].</title>
        <authorList>
            <person name="Liu C."/>
            <person name="Zhuang X."/>
        </authorList>
    </citation>
    <scope>NUCLEOTIDE SEQUENCE [LARGE SCALE GENOMIC DNA]</scope>
    <source>
        <strain evidence="6 7">CYP1-1B</strain>
    </source>
</reference>
<dbReference type="PANTHER" id="PTHR10696">
    <property type="entry name" value="GAMMA-BUTYROBETAINE HYDROXYLASE-RELATED"/>
    <property type="match status" value="1"/>
</dbReference>
<name>A0A6L3VVZ0_9ACTN</name>
<protein>
    <submittedName>
        <fullName evidence="6">TauD/TfdA family dioxygenase</fullName>
    </submittedName>
</protein>
<accession>A0A6L3VVZ0</accession>
<dbReference type="InterPro" id="IPR003819">
    <property type="entry name" value="TauD/TfdA-like"/>
</dbReference>
<keyword evidence="6" id="KW-0223">Dioxygenase</keyword>
<evidence type="ECO:0000259" key="5">
    <source>
        <dbReference type="Pfam" id="PF02668"/>
    </source>
</evidence>